<feature type="compositionally biased region" description="Polar residues" evidence="1">
    <location>
        <begin position="128"/>
        <end position="139"/>
    </location>
</feature>
<keyword evidence="3" id="KW-1185">Reference proteome</keyword>
<organism evidence="2 3">
    <name type="scientific">Nocardia ninae NBRC 108245</name>
    <dbReference type="NCBI Taxonomy" id="1210091"/>
    <lineage>
        <taxon>Bacteria</taxon>
        <taxon>Bacillati</taxon>
        <taxon>Actinomycetota</taxon>
        <taxon>Actinomycetes</taxon>
        <taxon>Mycobacteriales</taxon>
        <taxon>Nocardiaceae</taxon>
        <taxon>Nocardia</taxon>
    </lineage>
</organism>
<dbReference type="Proteomes" id="UP000321424">
    <property type="component" value="Unassembled WGS sequence"/>
</dbReference>
<comment type="caution">
    <text evidence="2">The sequence shown here is derived from an EMBL/GenBank/DDBJ whole genome shotgun (WGS) entry which is preliminary data.</text>
</comment>
<evidence type="ECO:0000313" key="2">
    <source>
        <dbReference type="EMBL" id="GEM40991.1"/>
    </source>
</evidence>
<proteinExistence type="predicted"/>
<sequence length="139" mass="15180">MRAQNRPASVLETASMLAKSRDGWRSRRPRLVEIRDNLTARVTEAEKAGWIGEVEGLRVSLAAAQDKLNQLDQRPRRATTVDLRLPSFPDMSAPHCPASRLQPRPVASPTGRQPAHGIDRSRTALAGSMTSGSQSELSS</sequence>
<dbReference type="EMBL" id="BJXA01000044">
    <property type="protein sequence ID" value="GEM40991.1"/>
    <property type="molecule type" value="Genomic_DNA"/>
</dbReference>
<name>A0A511MKM0_9NOCA</name>
<protein>
    <submittedName>
        <fullName evidence="2">Uncharacterized protein</fullName>
    </submittedName>
</protein>
<feature type="region of interest" description="Disordered" evidence="1">
    <location>
        <begin position="74"/>
        <end position="139"/>
    </location>
</feature>
<dbReference type="AlphaFoldDB" id="A0A511MKM0"/>
<reference evidence="2 3" key="1">
    <citation type="submission" date="2019-07" db="EMBL/GenBank/DDBJ databases">
        <title>Whole genome shotgun sequence of Nocardia ninae NBRC 108245.</title>
        <authorList>
            <person name="Hosoyama A."/>
            <person name="Uohara A."/>
            <person name="Ohji S."/>
            <person name="Ichikawa N."/>
        </authorList>
    </citation>
    <scope>NUCLEOTIDE SEQUENCE [LARGE SCALE GENOMIC DNA]</scope>
    <source>
        <strain evidence="2 3">NBRC 108245</strain>
    </source>
</reference>
<evidence type="ECO:0000313" key="3">
    <source>
        <dbReference type="Proteomes" id="UP000321424"/>
    </source>
</evidence>
<accession>A0A511MKM0</accession>
<gene>
    <name evidence="2" type="ORF">NN4_55100</name>
</gene>
<evidence type="ECO:0000256" key="1">
    <source>
        <dbReference type="SAM" id="MobiDB-lite"/>
    </source>
</evidence>